<protein>
    <submittedName>
        <fullName evidence="4">ABC-F family ATP-binding cassette domain-containing protein</fullName>
    </submittedName>
</protein>
<evidence type="ECO:0000313" key="5">
    <source>
        <dbReference type="Proteomes" id="UP000647491"/>
    </source>
</evidence>
<evidence type="ECO:0000313" key="4">
    <source>
        <dbReference type="EMBL" id="MBC8597942.1"/>
    </source>
</evidence>
<dbReference type="Proteomes" id="UP000647491">
    <property type="component" value="Unassembled WGS sequence"/>
</dbReference>
<evidence type="ECO:0000256" key="2">
    <source>
        <dbReference type="ARBA" id="ARBA00022840"/>
    </source>
</evidence>
<keyword evidence="1" id="KW-0547">Nucleotide-binding</keyword>
<feature type="domain" description="ABC transporter" evidence="3">
    <location>
        <begin position="4"/>
        <end position="215"/>
    </location>
</feature>
<dbReference type="SUPFAM" id="SSF52540">
    <property type="entry name" value="P-loop containing nucleoside triphosphate hydrolases"/>
    <property type="match status" value="2"/>
</dbReference>
<dbReference type="PROSITE" id="PS00211">
    <property type="entry name" value="ABC_TRANSPORTER_1"/>
    <property type="match status" value="1"/>
</dbReference>
<name>A0ABR7NRE7_9FIRM</name>
<reference evidence="4 5" key="1">
    <citation type="submission" date="2020-08" db="EMBL/GenBank/DDBJ databases">
        <title>Genome public.</title>
        <authorList>
            <person name="Liu C."/>
            <person name="Sun Q."/>
        </authorList>
    </citation>
    <scope>NUCLEOTIDE SEQUENCE [LARGE SCALE GENOMIC DNA]</scope>
    <source>
        <strain evidence="4 5">BX10</strain>
    </source>
</reference>
<dbReference type="GO" id="GO:0005524">
    <property type="term" value="F:ATP binding"/>
    <property type="evidence" value="ECO:0007669"/>
    <property type="project" value="UniProtKB-KW"/>
</dbReference>
<organism evidence="4 5">
    <name type="scientific">Enterocloster hominis</name>
    <name type="common">ex Liu et al. 2021</name>
    <dbReference type="NCBI Taxonomy" id="2763663"/>
    <lineage>
        <taxon>Bacteria</taxon>
        <taxon>Bacillati</taxon>
        <taxon>Bacillota</taxon>
        <taxon>Clostridia</taxon>
        <taxon>Lachnospirales</taxon>
        <taxon>Lachnospiraceae</taxon>
        <taxon>Enterocloster</taxon>
    </lineage>
</organism>
<dbReference type="SMART" id="SM00382">
    <property type="entry name" value="AAA"/>
    <property type="match status" value="2"/>
</dbReference>
<gene>
    <name evidence="4" type="ORF">H8708_01660</name>
</gene>
<dbReference type="Gene3D" id="3.40.50.300">
    <property type="entry name" value="P-loop containing nucleotide triphosphate hydrolases"/>
    <property type="match status" value="2"/>
</dbReference>
<keyword evidence="2 4" id="KW-0067">ATP-binding</keyword>
<comment type="caution">
    <text evidence="4">The sequence shown here is derived from an EMBL/GenBank/DDBJ whole genome shotgun (WGS) entry which is preliminary data.</text>
</comment>
<sequence length="510" mass="57690">MAQIRVKDLTFCYDGGIDNIFEDVSFSIDTDWRLGFIGRNGKGKTTFLNLLLGKYRYQGTIDAPSGFRYFPYLVTERQMGMEAWEFIDELEEGCELWQAARELADLGETDEILYRPFGSLSPGERTKILLAVLFAGNGGFFLIDEPTSHLDLEAREAVQTYLASKKGFILVSHDRELLDACTDHCLVLNRRTIEVMTGSFSVWWENKTRKDQFAASENEKHLKEIRKLKEASARAAGWADKNERTKIGYDPIKEHDRGNGSRSYIGAKTKKMQSRVKQMEKRIGREIREKEGLLKDLEVPADLKLTKLSHHKSVLVEARDYSIRYRDAGRPVFEGLGFSIEKGDRAALSGRNGCGKSTLIRAILGKNGQGSGLLDVEEAGVCRTAAGLVISYMGQEASGLKGSVRDLCRERGLDESLFLAVLRQLDFERTQFLKNIEDYSEGQKKKVLLAASLATPAHLYIWDEPLNYIDVFSRMQIETLLLEYQPTMLFVEHDAGFCRRIATKTIRLDG</sequence>
<dbReference type="CDD" id="cd03221">
    <property type="entry name" value="ABCF_EF-3"/>
    <property type="match status" value="2"/>
</dbReference>
<dbReference type="InterPro" id="IPR017871">
    <property type="entry name" value="ABC_transporter-like_CS"/>
</dbReference>
<dbReference type="InterPro" id="IPR003593">
    <property type="entry name" value="AAA+_ATPase"/>
</dbReference>
<dbReference type="NCBIfam" id="NF000355">
    <property type="entry name" value="ribo_prot_ABC_F"/>
    <property type="match status" value="1"/>
</dbReference>
<accession>A0ABR7NRE7</accession>
<feature type="domain" description="ABC transporter" evidence="3">
    <location>
        <begin position="318"/>
        <end position="510"/>
    </location>
</feature>
<dbReference type="InterPro" id="IPR051309">
    <property type="entry name" value="ABCF_ATPase"/>
</dbReference>
<dbReference type="RefSeq" id="WP_262426750.1">
    <property type="nucleotide sequence ID" value="NZ_JACRTJ010000005.1"/>
</dbReference>
<dbReference type="PROSITE" id="PS50893">
    <property type="entry name" value="ABC_TRANSPORTER_2"/>
    <property type="match status" value="2"/>
</dbReference>
<dbReference type="PANTHER" id="PTHR42855">
    <property type="entry name" value="ABC TRANSPORTER ATP-BINDING SUBUNIT"/>
    <property type="match status" value="1"/>
</dbReference>
<dbReference type="InterPro" id="IPR003439">
    <property type="entry name" value="ABC_transporter-like_ATP-bd"/>
</dbReference>
<evidence type="ECO:0000256" key="1">
    <source>
        <dbReference type="ARBA" id="ARBA00022741"/>
    </source>
</evidence>
<dbReference type="Pfam" id="PF00005">
    <property type="entry name" value="ABC_tran"/>
    <property type="match status" value="2"/>
</dbReference>
<keyword evidence="5" id="KW-1185">Reference proteome</keyword>
<dbReference type="PANTHER" id="PTHR42855:SF2">
    <property type="entry name" value="DRUG RESISTANCE ABC TRANSPORTER,ATP-BINDING PROTEIN"/>
    <property type="match status" value="1"/>
</dbReference>
<proteinExistence type="predicted"/>
<dbReference type="InterPro" id="IPR027417">
    <property type="entry name" value="P-loop_NTPase"/>
</dbReference>
<evidence type="ECO:0000259" key="3">
    <source>
        <dbReference type="PROSITE" id="PS50893"/>
    </source>
</evidence>
<dbReference type="EMBL" id="JACRTJ010000005">
    <property type="protein sequence ID" value="MBC8597942.1"/>
    <property type="molecule type" value="Genomic_DNA"/>
</dbReference>